<accession>A0A1G1Z3D1</accession>
<organism evidence="1 2">
    <name type="scientific">Candidatus Colwellbacteria bacterium RIFCSPHIGHO2_12_FULL_44_17</name>
    <dbReference type="NCBI Taxonomy" id="1797689"/>
    <lineage>
        <taxon>Bacteria</taxon>
        <taxon>Candidatus Colwelliibacteriota</taxon>
    </lineage>
</organism>
<comment type="caution">
    <text evidence="1">The sequence shown here is derived from an EMBL/GenBank/DDBJ whole genome shotgun (WGS) entry which is preliminary data.</text>
</comment>
<name>A0A1G1Z3D1_9BACT</name>
<protein>
    <submittedName>
        <fullName evidence="1">Uncharacterized protein</fullName>
    </submittedName>
</protein>
<sequence>MAAVAIKQCKRCGKVSSSINSKWTWVSPEFLDKAKASPHAYTYEEVDEAHENCDFPVVSLSNPPKESPSET</sequence>
<dbReference type="AlphaFoldDB" id="A0A1G1Z3D1"/>
<evidence type="ECO:0000313" key="1">
    <source>
        <dbReference type="EMBL" id="OGY59135.1"/>
    </source>
</evidence>
<dbReference type="EMBL" id="MHIX01000023">
    <property type="protein sequence ID" value="OGY59135.1"/>
    <property type="molecule type" value="Genomic_DNA"/>
</dbReference>
<reference evidence="1 2" key="1">
    <citation type="journal article" date="2016" name="Nat. Commun.">
        <title>Thousands of microbial genomes shed light on interconnected biogeochemical processes in an aquifer system.</title>
        <authorList>
            <person name="Anantharaman K."/>
            <person name="Brown C.T."/>
            <person name="Hug L.A."/>
            <person name="Sharon I."/>
            <person name="Castelle C.J."/>
            <person name="Probst A.J."/>
            <person name="Thomas B.C."/>
            <person name="Singh A."/>
            <person name="Wilkins M.J."/>
            <person name="Karaoz U."/>
            <person name="Brodie E.L."/>
            <person name="Williams K.H."/>
            <person name="Hubbard S.S."/>
            <person name="Banfield J.F."/>
        </authorList>
    </citation>
    <scope>NUCLEOTIDE SEQUENCE [LARGE SCALE GENOMIC DNA]</scope>
</reference>
<evidence type="ECO:0000313" key="2">
    <source>
        <dbReference type="Proteomes" id="UP000178515"/>
    </source>
</evidence>
<dbReference type="Proteomes" id="UP000178515">
    <property type="component" value="Unassembled WGS sequence"/>
</dbReference>
<gene>
    <name evidence="1" type="ORF">A3F24_03205</name>
</gene>
<proteinExistence type="predicted"/>